<comment type="subcellular location">
    <subcellularLocation>
        <location evidence="1 8">Cell membrane</location>
        <topology evidence="1 8">Multi-pass membrane protein</topology>
    </subcellularLocation>
</comment>
<accession>A0A3G1KRT3</accession>
<dbReference type="Pfam" id="PF00528">
    <property type="entry name" value="BPD_transp_1"/>
    <property type="match status" value="1"/>
</dbReference>
<evidence type="ECO:0000256" key="3">
    <source>
        <dbReference type="ARBA" id="ARBA00022448"/>
    </source>
</evidence>
<dbReference type="Proteomes" id="UP000323521">
    <property type="component" value="Chromosome"/>
</dbReference>
<feature type="domain" description="ABC transmembrane type-1" evidence="9">
    <location>
        <begin position="57"/>
        <end position="261"/>
    </location>
</feature>
<dbReference type="CDD" id="cd06261">
    <property type="entry name" value="TM_PBP2"/>
    <property type="match status" value="1"/>
</dbReference>
<dbReference type="SUPFAM" id="SSF161098">
    <property type="entry name" value="MetI-like"/>
    <property type="match status" value="1"/>
</dbReference>
<dbReference type="PANTHER" id="PTHR42929:SF1">
    <property type="entry name" value="INNER MEMBRANE ABC TRANSPORTER PERMEASE PROTEIN YDCU-RELATED"/>
    <property type="match status" value="1"/>
</dbReference>
<dbReference type="GO" id="GO:0055085">
    <property type="term" value="P:transmembrane transport"/>
    <property type="evidence" value="ECO:0007669"/>
    <property type="project" value="InterPro"/>
</dbReference>
<feature type="transmembrane region" description="Helical" evidence="8">
    <location>
        <begin position="6"/>
        <end position="30"/>
    </location>
</feature>
<keyword evidence="7 8" id="KW-0472">Membrane</keyword>
<reference evidence="10 11" key="1">
    <citation type="submission" date="2016-10" db="EMBL/GenBank/DDBJ databases">
        <title>Complete Genome Sequence of Peptococcaceae strain DCMF.</title>
        <authorList>
            <person name="Edwards R.J."/>
            <person name="Holland S.I."/>
            <person name="Deshpande N.P."/>
            <person name="Wong Y.K."/>
            <person name="Ertan H."/>
            <person name="Manefield M."/>
            <person name="Russell T.L."/>
            <person name="Lee M.J."/>
        </authorList>
    </citation>
    <scope>NUCLEOTIDE SEQUENCE [LARGE SCALE GENOMIC DNA]</scope>
    <source>
        <strain evidence="10 11">DCMF</strain>
    </source>
</reference>
<dbReference type="RefSeq" id="WP_148134432.1">
    <property type="nucleotide sequence ID" value="NZ_CP017634.1"/>
</dbReference>
<evidence type="ECO:0000256" key="2">
    <source>
        <dbReference type="ARBA" id="ARBA00007069"/>
    </source>
</evidence>
<proteinExistence type="inferred from homology"/>
<name>A0A3G1KRT3_FORW1</name>
<comment type="similarity">
    <text evidence="2">Belongs to the binding-protein-dependent transport system permease family. CysTW subfamily.</text>
</comment>
<dbReference type="InterPro" id="IPR035906">
    <property type="entry name" value="MetI-like_sf"/>
</dbReference>
<evidence type="ECO:0000256" key="1">
    <source>
        <dbReference type="ARBA" id="ARBA00004651"/>
    </source>
</evidence>
<dbReference type="OrthoDB" id="9807047at2"/>
<dbReference type="EMBL" id="CP017634">
    <property type="protein sequence ID" value="ATW25177.1"/>
    <property type="molecule type" value="Genomic_DNA"/>
</dbReference>
<organism evidence="10 11">
    <name type="scientific">Formimonas warabiya</name>
    <dbReference type="NCBI Taxonomy" id="1761012"/>
    <lineage>
        <taxon>Bacteria</taxon>
        <taxon>Bacillati</taxon>
        <taxon>Bacillota</taxon>
        <taxon>Clostridia</taxon>
        <taxon>Eubacteriales</taxon>
        <taxon>Peptococcaceae</taxon>
        <taxon>Candidatus Formimonas</taxon>
    </lineage>
</organism>
<keyword evidence="3 8" id="KW-0813">Transport</keyword>
<dbReference type="PROSITE" id="PS50928">
    <property type="entry name" value="ABC_TM1"/>
    <property type="match status" value="1"/>
</dbReference>
<evidence type="ECO:0000256" key="4">
    <source>
        <dbReference type="ARBA" id="ARBA00022475"/>
    </source>
</evidence>
<dbReference type="GO" id="GO:0005886">
    <property type="term" value="C:plasma membrane"/>
    <property type="evidence" value="ECO:0007669"/>
    <property type="project" value="UniProtKB-SubCell"/>
</dbReference>
<feature type="transmembrane region" description="Helical" evidence="8">
    <location>
        <begin position="91"/>
        <end position="108"/>
    </location>
</feature>
<dbReference type="AlphaFoldDB" id="A0A3G1KRT3"/>
<feature type="transmembrane region" description="Helical" evidence="8">
    <location>
        <begin position="242"/>
        <end position="264"/>
    </location>
</feature>
<protein>
    <submittedName>
        <fullName evidence="10">ABC transporter permease</fullName>
    </submittedName>
</protein>
<dbReference type="KEGG" id="fwa:DCMF_10710"/>
<sequence>MKRSWISFPYLVWMGIFVAVPLLLVIYYSFTAMSSRGMEFSLAGYQKFFEPVYIKVLFRSVMLALISTVCCLVIGYPLAMILAGKDLSSKNFLILLFVLPMWMNFLLRTYAWMTLLERKGLINTFFSFLHLPTIQMLYTNEAVILGMIYNFLPFMVLPIYSVLKKMDHHVIEAAKDLGANDITVFWRIVFPLSLPGVVSGITMVFMPAVSTFVISRLLGGGQFTLIGNLIEQQFLYVGDWHFGSALSIVMMILILISMGAMARYEKDYERGGLW</sequence>
<dbReference type="InterPro" id="IPR000515">
    <property type="entry name" value="MetI-like"/>
</dbReference>
<gene>
    <name evidence="10" type="ORF">DCMF_10710</name>
</gene>
<evidence type="ECO:0000256" key="8">
    <source>
        <dbReference type="RuleBase" id="RU363032"/>
    </source>
</evidence>
<evidence type="ECO:0000256" key="6">
    <source>
        <dbReference type="ARBA" id="ARBA00022989"/>
    </source>
</evidence>
<evidence type="ECO:0000313" key="10">
    <source>
        <dbReference type="EMBL" id="ATW25177.1"/>
    </source>
</evidence>
<evidence type="ECO:0000313" key="11">
    <source>
        <dbReference type="Proteomes" id="UP000323521"/>
    </source>
</evidence>
<evidence type="ECO:0000259" key="9">
    <source>
        <dbReference type="PROSITE" id="PS50928"/>
    </source>
</evidence>
<keyword evidence="6 8" id="KW-1133">Transmembrane helix</keyword>
<evidence type="ECO:0000256" key="7">
    <source>
        <dbReference type="ARBA" id="ARBA00023136"/>
    </source>
</evidence>
<dbReference type="PANTHER" id="PTHR42929">
    <property type="entry name" value="INNER MEMBRANE ABC TRANSPORTER PERMEASE PROTEIN YDCU-RELATED-RELATED"/>
    <property type="match status" value="1"/>
</dbReference>
<keyword evidence="4" id="KW-1003">Cell membrane</keyword>
<feature type="transmembrane region" description="Helical" evidence="8">
    <location>
        <begin position="144"/>
        <end position="163"/>
    </location>
</feature>
<evidence type="ECO:0000256" key="5">
    <source>
        <dbReference type="ARBA" id="ARBA00022692"/>
    </source>
</evidence>
<keyword evidence="5 8" id="KW-0812">Transmembrane</keyword>
<keyword evidence="11" id="KW-1185">Reference proteome</keyword>
<dbReference type="Gene3D" id="1.10.3720.10">
    <property type="entry name" value="MetI-like"/>
    <property type="match status" value="1"/>
</dbReference>
<feature type="transmembrane region" description="Helical" evidence="8">
    <location>
        <begin position="184"/>
        <end position="206"/>
    </location>
</feature>
<feature type="transmembrane region" description="Helical" evidence="8">
    <location>
        <begin position="56"/>
        <end position="79"/>
    </location>
</feature>